<comment type="caution">
    <text evidence="1">The sequence shown here is derived from an EMBL/GenBank/DDBJ whole genome shotgun (WGS) entry which is preliminary data.</text>
</comment>
<dbReference type="Proteomes" id="UP001499959">
    <property type="component" value="Unassembled WGS sequence"/>
</dbReference>
<gene>
    <name evidence="1" type="ORF">GCM10023307_02320</name>
</gene>
<evidence type="ECO:0000313" key="1">
    <source>
        <dbReference type="EMBL" id="GAA4781489.1"/>
    </source>
</evidence>
<dbReference type="Pfam" id="PF12306">
    <property type="entry name" value="PixA"/>
    <property type="match status" value="1"/>
</dbReference>
<proteinExistence type="predicted"/>
<evidence type="ECO:0000313" key="2">
    <source>
        <dbReference type="Proteomes" id="UP001499959"/>
    </source>
</evidence>
<dbReference type="InterPro" id="IPR021087">
    <property type="entry name" value="Uncharacterised_PixA/AidA"/>
</dbReference>
<dbReference type="RefSeq" id="WP_345301439.1">
    <property type="nucleotide sequence ID" value="NZ_BAABJE010000001.1"/>
</dbReference>
<evidence type="ECO:0008006" key="3">
    <source>
        <dbReference type="Google" id="ProtNLM"/>
    </source>
</evidence>
<dbReference type="EMBL" id="BAABJE010000001">
    <property type="protein sequence ID" value="GAA4781489.1"/>
    <property type="molecule type" value="Genomic_DNA"/>
</dbReference>
<keyword evidence="2" id="KW-1185">Reference proteome</keyword>
<reference evidence="2" key="1">
    <citation type="journal article" date="2019" name="Int. J. Syst. Evol. Microbiol.">
        <title>The Global Catalogue of Microorganisms (GCM) 10K type strain sequencing project: providing services to taxonomists for standard genome sequencing and annotation.</title>
        <authorList>
            <consortium name="The Broad Institute Genomics Platform"/>
            <consortium name="The Broad Institute Genome Sequencing Center for Infectious Disease"/>
            <person name="Wu L."/>
            <person name="Ma J."/>
        </authorList>
    </citation>
    <scope>NUCLEOTIDE SEQUENCE [LARGE SCALE GENOMIC DNA]</scope>
    <source>
        <strain evidence="2">JCM 18204</strain>
    </source>
</reference>
<sequence>MAGINYNVMTVMNVGAIVNGLTLSKDQNNPTPIGHGNIWMVSDDPRGWSWPNNDYGNITLNAQPGDNISFYASSTSDNSDYSVFVYKLTGGGPVLNPSDVNVVTLTGAAQGQAPTGAPAKNVPQSFVSCDVKVSQHGTAQNFWIWVAVYQTGSDGETQNLLGYVYWDPTVNAQ</sequence>
<organism evidence="1 2">
    <name type="scientific">Lysobacter hankyongensis</name>
    <dbReference type="NCBI Taxonomy" id="1176535"/>
    <lineage>
        <taxon>Bacteria</taxon>
        <taxon>Pseudomonadati</taxon>
        <taxon>Pseudomonadota</taxon>
        <taxon>Gammaproteobacteria</taxon>
        <taxon>Lysobacterales</taxon>
        <taxon>Lysobacteraceae</taxon>
        <taxon>Lysobacter</taxon>
    </lineage>
</organism>
<dbReference type="InterPro" id="IPR038712">
    <property type="entry name" value="PixA-like_sf"/>
</dbReference>
<accession>A0ABP9AH98</accession>
<name>A0ABP9AH98_9GAMM</name>
<protein>
    <recommendedName>
        <fullName evidence="3">Inclusion body protein</fullName>
    </recommendedName>
</protein>
<dbReference type="Gene3D" id="2.60.40.3910">
    <property type="entry name" value="Inclusion body protein"/>
    <property type="match status" value="1"/>
</dbReference>